<sequence>MVPLLMSRNGVKDSETTFHKFFESWLAEQSQELKELVYVSNNKLVEERVLVPLIERVIHHYEKYYVEKSKYSEENVSGMLNPSWRSNLECAFLWIGGWRPSMVFHLLYSKSGLQFEARLSGLIRGIKTGDLGDLSPSQTGKVNELHKKTVREEKDLSENLAKVQETVADTSTVELSQLRLFIS</sequence>
<evidence type="ECO:0000313" key="2">
    <source>
        <dbReference type="EMBL" id="KAK4339962.1"/>
    </source>
</evidence>
<dbReference type="EMBL" id="JAVYJV010000023">
    <property type="protein sequence ID" value="KAK4339962.1"/>
    <property type="molecule type" value="Genomic_DNA"/>
</dbReference>
<evidence type="ECO:0000259" key="1">
    <source>
        <dbReference type="PROSITE" id="PS51806"/>
    </source>
</evidence>
<gene>
    <name evidence="2" type="ORF">RND71_041424</name>
</gene>
<evidence type="ECO:0000313" key="3">
    <source>
        <dbReference type="Proteomes" id="UP001291623"/>
    </source>
</evidence>
<organism evidence="2 3">
    <name type="scientific">Anisodus tanguticus</name>
    <dbReference type="NCBI Taxonomy" id="243964"/>
    <lineage>
        <taxon>Eukaryota</taxon>
        <taxon>Viridiplantae</taxon>
        <taxon>Streptophyta</taxon>
        <taxon>Embryophyta</taxon>
        <taxon>Tracheophyta</taxon>
        <taxon>Spermatophyta</taxon>
        <taxon>Magnoliopsida</taxon>
        <taxon>eudicotyledons</taxon>
        <taxon>Gunneridae</taxon>
        <taxon>Pentapetalae</taxon>
        <taxon>asterids</taxon>
        <taxon>lamiids</taxon>
        <taxon>Solanales</taxon>
        <taxon>Solanaceae</taxon>
        <taxon>Solanoideae</taxon>
        <taxon>Hyoscyameae</taxon>
        <taxon>Anisodus</taxon>
    </lineage>
</organism>
<name>A0AAE1QXM7_9SOLA</name>
<reference evidence="2" key="1">
    <citation type="submission" date="2023-12" db="EMBL/GenBank/DDBJ databases">
        <title>Genome assembly of Anisodus tanguticus.</title>
        <authorList>
            <person name="Wang Y.-J."/>
        </authorList>
    </citation>
    <scope>NUCLEOTIDE SEQUENCE</scope>
    <source>
        <strain evidence="2">KB-2021</strain>
        <tissue evidence="2">Leaf</tissue>
    </source>
</reference>
<protein>
    <recommendedName>
        <fullName evidence="1">DOG1 domain-containing protein</fullName>
    </recommendedName>
</protein>
<accession>A0AAE1QXM7</accession>
<dbReference type="Pfam" id="PF14144">
    <property type="entry name" value="DOG1"/>
    <property type="match status" value="1"/>
</dbReference>
<proteinExistence type="predicted"/>
<dbReference type="PROSITE" id="PS51806">
    <property type="entry name" value="DOG1"/>
    <property type="match status" value="1"/>
</dbReference>
<feature type="domain" description="DOG1" evidence="1">
    <location>
        <begin position="15"/>
        <end position="183"/>
    </location>
</feature>
<dbReference type="InterPro" id="IPR025422">
    <property type="entry name" value="TGA_domain"/>
</dbReference>
<dbReference type="PANTHER" id="PTHR46354:SF4">
    <property type="entry name" value="PROTEIN DOG1-LIKE 3"/>
    <property type="match status" value="1"/>
</dbReference>
<dbReference type="GO" id="GO:0006351">
    <property type="term" value="P:DNA-templated transcription"/>
    <property type="evidence" value="ECO:0007669"/>
    <property type="project" value="InterPro"/>
</dbReference>
<dbReference type="PANTHER" id="PTHR46354">
    <property type="entry name" value="DOG1 DOMAIN-CONTAINING PROTEIN"/>
    <property type="match status" value="1"/>
</dbReference>
<dbReference type="InterPro" id="IPR051886">
    <property type="entry name" value="Seed_Dev/Stress_Resp_Reg"/>
</dbReference>
<comment type="caution">
    <text evidence="2">The sequence shown here is derived from an EMBL/GenBank/DDBJ whole genome shotgun (WGS) entry which is preliminary data.</text>
</comment>
<keyword evidence="3" id="KW-1185">Reference proteome</keyword>
<dbReference type="AlphaFoldDB" id="A0AAE1QXM7"/>
<dbReference type="GO" id="GO:0043565">
    <property type="term" value="F:sequence-specific DNA binding"/>
    <property type="evidence" value="ECO:0007669"/>
    <property type="project" value="InterPro"/>
</dbReference>
<dbReference type="Proteomes" id="UP001291623">
    <property type="component" value="Unassembled WGS sequence"/>
</dbReference>